<keyword evidence="2" id="KW-1185">Reference proteome</keyword>
<proteinExistence type="predicted"/>
<accession>A0ACC3DQ72</accession>
<organism evidence="1 2">
    <name type="scientific">Coniosporium uncinatum</name>
    <dbReference type="NCBI Taxonomy" id="93489"/>
    <lineage>
        <taxon>Eukaryota</taxon>
        <taxon>Fungi</taxon>
        <taxon>Dikarya</taxon>
        <taxon>Ascomycota</taxon>
        <taxon>Pezizomycotina</taxon>
        <taxon>Dothideomycetes</taxon>
        <taxon>Dothideomycetes incertae sedis</taxon>
        <taxon>Coniosporium</taxon>
    </lineage>
</organism>
<protein>
    <submittedName>
        <fullName evidence="1">Uncharacterized protein</fullName>
    </submittedName>
</protein>
<comment type="caution">
    <text evidence="1">The sequence shown here is derived from an EMBL/GenBank/DDBJ whole genome shotgun (WGS) entry which is preliminary data.</text>
</comment>
<name>A0ACC3DQ72_9PEZI</name>
<dbReference type="Proteomes" id="UP001186974">
    <property type="component" value="Unassembled WGS sequence"/>
</dbReference>
<dbReference type="EMBL" id="JAWDJW010001560">
    <property type="protein sequence ID" value="KAK3078863.1"/>
    <property type="molecule type" value="Genomic_DNA"/>
</dbReference>
<sequence length="142" mass="15255">MELYRTSWLYASSFSTSLSAPVSTNANAPHIAALHQSLIPNWTSPAFSKFVDACRALVDELANSTTSPNGKEEMQRCEQVFRQICWLEERFWPDVDGMGEEDESRGMSDGGRGMSLSNGPGGEGPDGSYLNGVAEAATAGGE</sequence>
<evidence type="ECO:0000313" key="2">
    <source>
        <dbReference type="Proteomes" id="UP001186974"/>
    </source>
</evidence>
<evidence type="ECO:0000313" key="1">
    <source>
        <dbReference type="EMBL" id="KAK3078863.1"/>
    </source>
</evidence>
<gene>
    <name evidence="1" type="ORF">LTS18_006440</name>
</gene>
<reference evidence="1" key="1">
    <citation type="submission" date="2024-09" db="EMBL/GenBank/DDBJ databases">
        <title>Black Yeasts Isolated from many extreme environments.</title>
        <authorList>
            <person name="Coleine C."/>
            <person name="Stajich J.E."/>
            <person name="Selbmann L."/>
        </authorList>
    </citation>
    <scope>NUCLEOTIDE SEQUENCE</scope>
    <source>
        <strain evidence="1">CCFEE 5737</strain>
    </source>
</reference>